<accession>A0AAW8TZR0</accession>
<reference evidence="1" key="1">
    <citation type="submission" date="2023-03" db="EMBL/GenBank/DDBJ databases">
        <authorList>
            <person name="Shen W."/>
            <person name="Cai J."/>
        </authorList>
    </citation>
    <scope>NUCLEOTIDE SEQUENCE</scope>
    <source>
        <strain evidence="1">B226-2</strain>
    </source>
</reference>
<gene>
    <name evidence="1" type="ORF">P7H43_10555</name>
</gene>
<protein>
    <submittedName>
        <fullName evidence="1">Uncharacterized protein</fullName>
    </submittedName>
</protein>
<evidence type="ECO:0000313" key="2">
    <source>
        <dbReference type="Proteomes" id="UP001256711"/>
    </source>
</evidence>
<sequence>MKASELLTALTLPQKKQTYQGIARFEEQKLLPITQIRQENRGLVFCSITGQAPLAMKDLLTILMTHRRLSLYLETKNGTQPIYGFKEQGNQIIL</sequence>
<dbReference type="AlphaFoldDB" id="A0AAW8TZR0"/>
<name>A0AAW8TZR0_9ENTE</name>
<comment type="caution">
    <text evidence="1">The sequence shown here is derived from an EMBL/GenBank/DDBJ whole genome shotgun (WGS) entry which is preliminary data.</text>
</comment>
<dbReference type="Proteomes" id="UP001256711">
    <property type="component" value="Unassembled WGS sequence"/>
</dbReference>
<organism evidence="1 2">
    <name type="scientific">Enterococcus asini</name>
    <dbReference type="NCBI Taxonomy" id="57732"/>
    <lineage>
        <taxon>Bacteria</taxon>
        <taxon>Bacillati</taxon>
        <taxon>Bacillota</taxon>
        <taxon>Bacilli</taxon>
        <taxon>Lactobacillales</taxon>
        <taxon>Enterococcaceae</taxon>
        <taxon>Enterococcus</taxon>
    </lineage>
</organism>
<dbReference type="RefSeq" id="WP_311835643.1">
    <property type="nucleotide sequence ID" value="NZ_JARQBJ010000005.1"/>
</dbReference>
<dbReference type="EMBL" id="JARQBJ010000005">
    <property type="protein sequence ID" value="MDT2810916.1"/>
    <property type="molecule type" value="Genomic_DNA"/>
</dbReference>
<proteinExistence type="predicted"/>
<evidence type="ECO:0000313" key="1">
    <source>
        <dbReference type="EMBL" id="MDT2810916.1"/>
    </source>
</evidence>